<protein>
    <submittedName>
        <fullName evidence="2">Uncharacterized protein</fullName>
    </submittedName>
</protein>
<dbReference type="AlphaFoldDB" id="A0AAD4JU24"/>
<sequence>MSQSEIPRGPSRLSPHSSSSGGIKAGSKFARVGSLRSRGTRRSVASQLPNEDNRPSLSHFSHRNKNERIIDYRKETIISRALPSFNYQPNDAPDMLSRHPSFRKFRIPYEMICAKRYRDSRQAYETQLLREVNNQIDFQRTAADACYFVRCMAITSFWPPLHHMTEVKHTSKYFFRLSEDERWRLQNIMNTDIT</sequence>
<dbReference type="Pfam" id="PF16037">
    <property type="entry name" value="DUF4790"/>
    <property type="match status" value="1"/>
</dbReference>
<accession>A0AAD4JU24</accession>
<evidence type="ECO:0000313" key="2">
    <source>
        <dbReference type="EMBL" id="KAH8359332.1"/>
    </source>
</evidence>
<gene>
    <name evidence="2" type="ORF">KR093_006078</name>
</gene>
<keyword evidence="3" id="KW-1185">Reference proteome</keyword>
<feature type="region of interest" description="Disordered" evidence="1">
    <location>
        <begin position="1"/>
        <end position="65"/>
    </location>
</feature>
<feature type="compositionally biased region" description="Polar residues" evidence="1">
    <location>
        <begin position="43"/>
        <end position="59"/>
    </location>
</feature>
<name>A0AAD4JU24_9MUSC</name>
<evidence type="ECO:0000256" key="1">
    <source>
        <dbReference type="SAM" id="MobiDB-lite"/>
    </source>
</evidence>
<evidence type="ECO:0000313" key="3">
    <source>
        <dbReference type="Proteomes" id="UP001200034"/>
    </source>
</evidence>
<dbReference type="InterPro" id="IPR032004">
    <property type="entry name" value="DUF4790"/>
</dbReference>
<comment type="caution">
    <text evidence="2">The sequence shown here is derived from an EMBL/GenBank/DDBJ whole genome shotgun (WGS) entry which is preliminary data.</text>
</comment>
<organism evidence="2 3">
    <name type="scientific">Drosophila rubida</name>
    <dbReference type="NCBI Taxonomy" id="30044"/>
    <lineage>
        <taxon>Eukaryota</taxon>
        <taxon>Metazoa</taxon>
        <taxon>Ecdysozoa</taxon>
        <taxon>Arthropoda</taxon>
        <taxon>Hexapoda</taxon>
        <taxon>Insecta</taxon>
        <taxon>Pterygota</taxon>
        <taxon>Neoptera</taxon>
        <taxon>Endopterygota</taxon>
        <taxon>Diptera</taxon>
        <taxon>Brachycera</taxon>
        <taxon>Muscomorpha</taxon>
        <taxon>Ephydroidea</taxon>
        <taxon>Drosophilidae</taxon>
        <taxon>Drosophila</taxon>
    </lineage>
</organism>
<dbReference type="EMBL" id="JAJJHW010003409">
    <property type="protein sequence ID" value="KAH8359332.1"/>
    <property type="molecule type" value="Genomic_DNA"/>
</dbReference>
<reference evidence="2" key="1">
    <citation type="journal article" date="2021" name="Mol. Ecol. Resour.">
        <title>Phylogenomic analyses of the genus Drosophila reveals genomic signals of climate adaptation.</title>
        <authorList>
            <person name="Li F."/>
            <person name="Rane R.V."/>
            <person name="Luria V."/>
            <person name="Xiong Z."/>
            <person name="Chen J."/>
            <person name="Li Z."/>
            <person name="Catullo R.A."/>
            <person name="Griffin P.C."/>
            <person name="Schiffer M."/>
            <person name="Pearce S."/>
            <person name="Lee S.F."/>
            <person name="McElroy K."/>
            <person name="Stocker A."/>
            <person name="Shirriffs J."/>
            <person name="Cockerell F."/>
            <person name="Coppin C."/>
            <person name="Sgro C.M."/>
            <person name="Karger A."/>
            <person name="Cain J.W."/>
            <person name="Weber J.A."/>
            <person name="Santpere G."/>
            <person name="Kirschner M.W."/>
            <person name="Hoffmann A.A."/>
            <person name="Oakeshott J.G."/>
            <person name="Zhang G."/>
        </authorList>
    </citation>
    <scope>NUCLEOTIDE SEQUENCE</scope>
    <source>
        <strain evidence="2">BGI-SZ-2011g</strain>
    </source>
</reference>
<feature type="compositionally biased region" description="Low complexity" evidence="1">
    <location>
        <begin position="7"/>
        <end position="28"/>
    </location>
</feature>
<dbReference type="Proteomes" id="UP001200034">
    <property type="component" value="Unassembled WGS sequence"/>
</dbReference>
<proteinExistence type="predicted"/>